<accession>A0A9P7VJY2</accession>
<keyword evidence="2" id="KW-1185">Reference proteome</keyword>
<comment type="caution">
    <text evidence="1">The sequence shown here is derived from an EMBL/GenBank/DDBJ whole genome shotgun (WGS) entry which is preliminary data.</text>
</comment>
<protein>
    <submittedName>
        <fullName evidence="1">Uncharacterized protein</fullName>
    </submittedName>
</protein>
<dbReference type="RefSeq" id="XP_043035507.1">
    <property type="nucleotide sequence ID" value="XM_043187168.1"/>
</dbReference>
<evidence type="ECO:0000313" key="2">
    <source>
        <dbReference type="Proteomes" id="UP000812287"/>
    </source>
</evidence>
<sequence length="208" mass="23366">MSELQIPLDTSNLFDFPENFPSYDVHHDQPIDHHLFSSVGDFNVNAPALNDPDVTFTLANQMTSHSYIYDNPQAPPFLPKHGTSATNYDSYLPLTGHPATQSYETYLPPQPVLVSTPKSLSDPIDFGDFDYKGWLAEQGIIGWSTFTRNGDIGPNRICHFNPSGRLIGSPKHRAIHRYHPYARPQCKKRPGESSLFRTGFKTTYLASP</sequence>
<reference evidence="1" key="1">
    <citation type="submission" date="2020-11" db="EMBL/GenBank/DDBJ databases">
        <title>Adaptations for nitrogen fixation in a non-lichenized fungal sporocarp promotes dispersal by wood-feeding termites.</title>
        <authorList>
            <consortium name="DOE Joint Genome Institute"/>
            <person name="Koch R.A."/>
            <person name="Yoon G."/>
            <person name="Arayal U."/>
            <person name="Lail K."/>
            <person name="Amirebrahimi M."/>
            <person name="Labutti K."/>
            <person name="Lipzen A."/>
            <person name="Riley R."/>
            <person name="Barry K."/>
            <person name="Henrissat B."/>
            <person name="Grigoriev I.V."/>
            <person name="Herr J.R."/>
            <person name="Aime M.C."/>
        </authorList>
    </citation>
    <scope>NUCLEOTIDE SEQUENCE</scope>
    <source>
        <strain evidence="1">MCA 3950</strain>
    </source>
</reference>
<proteinExistence type="predicted"/>
<gene>
    <name evidence="1" type="ORF">BT62DRAFT_936662</name>
</gene>
<dbReference type="EMBL" id="MU250555">
    <property type="protein sequence ID" value="KAG7442007.1"/>
    <property type="molecule type" value="Genomic_DNA"/>
</dbReference>
<dbReference type="AlphaFoldDB" id="A0A9P7VJY2"/>
<organism evidence="1 2">
    <name type="scientific">Guyanagaster necrorhizus</name>
    <dbReference type="NCBI Taxonomy" id="856835"/>
    <lineage>
        <taxon>Eukaryota</taxon>
        <taxon>Fungi</taxon>
        <taxon>Dikarya</taxon>
        <taxon>Basidiomycota</taxon>
        <taxon>Agaricomycotina</taxon>
        <taxon>Agaricomycetes</taxon>
        <taxon>Agaricomycetidae</taxon>
        <taxon>Agaricales</taxon>
        <taxon>Marasmiineae</taxon>
        <taxon>Physalacriaceae</taxon>
        <taxon>Guyanagaster</taxon>
    </lineage>
</organism>
<dbReference type="GeneID" id="66109465"/>
<name>A0A9P7VJY2_9AGAR</name>
<dbReference type="Proteomes" id="UP000812287">
    <property type="component" value="Unassembled WGS sequence"/>
</dbReference>
<dbReference type="OrthoDB" id="2908695at2759"/>
<evidence type="ECO:0000313" key="1">
    <source>
        <dbReference type="EMBL" id="KAG7442007.1"/>
    </source>
</evidence>